<sequence length="135" mass="15555">MFIRNTVSNDFELFTPSHHDTMEAKAAGHEPAFPDASECVTLDLSGFPLAIGGNCGDQVWFVTSDQVWRLNRQHKVEFFKCIVEYRDKMLASYPVLWNYVWIGNKSHIRFLKAIGAVFEDTFTADGQFQLFTIRR</sequence>
<evidence type="ECO:0000313" key="1">
    <source>
        <dbReference type="EMBL" id="AXC34573.1"/>
    </source>
</evidence>
<dbReference type="RefSeq" id="YP_009804603.1">
    <property type="nucleotide sequence ID" value="NC_048002.1"/>
</dbReference>
<keyword evidence="2" id="KW-1185">Reference proteome</keyword>
<reference evidence="1" key="1">
    <citation type="submission" date="2018-05" db="EMBL/GenBank/DDBJ databases">
        <title>Genome sequence of Escherichia coli phage SRT7.</title>
        <authorList>
            <person name="Fan X."/>
            <person name="Zhao K."/>
            <person name="Song S."/>
            <person name="Zhao Z."/>
        </authorList>
    </citation>
    <scope>NUCLEOTIDE SEQUENCE [LARGE SCALE GENOMIC DNA]</scope>
</reference>
<dbReference type="EMBL" id="MH370477">
    <property type="protein sequence ID" value="AXC34573.1"/>
    <property type="molecule type" value="Genomic_DNA"/>
</dbReference>
<protein>
    <submittedName>
        <fullName evidence="1">Internal virion protein</fullName>
    </submittedName>
</protein>
<dbReference type="KEGG" id="vg:54995197"/>
<evidence type="ECO:0000313" key="2">
    <source>
        <dbReference type="Proteomes" id="UP000252591"/>
    </source>
</evidence>
<accession>A0A2Z5H3E6</accession>
<dbReference type="Pfam" id="PF11090">
    <property type="entry name" value="Phage_T7_Gp13"/>
    <property type="match status" value="1"/>
</dbReference>
<dbReference type="Proteomes" id="UP000252591">
    <property type="component" value="Segment"/>
</dbReference>
<dbReference type="GeneID" id="54995197"/>
<dbReference type="InterPro" id="IPR020335">
    <property type="entry name" value="Phage_T7_Gp13"/>
</dbReference>
<name>A0A2Z5H3E6_9CAUD</name>
<proteinExistence type="predicted"/>
<organism evidence="1 2">
    <name type="scientific">Escherichia phage SRT7</name>
    <dbReference type="NCBI Taxonomy" id="2268589"/>
    <lineage>
        <taxon>Viruses</taxon>
        <taxon>Duplodnaviria</taxon>
        <taxon>Heunggongvirae</taxon>
        <taxon>Uroviricota</taxon>
        <taxon>Caudoviricetes</taxon>
        <taxon>Autographivirales</taxon>
        <taxon>Autotranscriptaviridae</taxon>
        <taxon>Studiervirinae</taxon>
        <taxon>Foetvirus</taxon>
        <taxon>Foetvirus P1723</taxon>
        <taxon>Foetvirus SRT7</taxon>
    </lineage>
</organism>